<evidence type="ECO:0000313" key="7">
    <source>
        <dbReference type="EMBL" id="ORY93517.1"/>
    </source>
</evidence>
<evidence type="ECO:0000256" key="1">
    <source>
        <dbReference type="ARBA" id="ARBA00022679"/>
    </source>
</evidence>
<dbReference type="InParanoid" id="A0A1X2H550"/>
<dbReference type="InterPro" id="IPR016084">
    <property type="entry name" value="Haem_Oase-like_multi-hlx"/>
</dbReference>
<dbReference type="OrthoDB" id="10028886at2759"/>
<dbReference type="EMBL" id="MCGN01000009">
    <property type="protein sequence ID" value="ORY93517.1"/>
    <property type="molecule type" value="Genomic_DNA"/>
</dbReference>
<comment type="caution">
    <text evidence="7">The sequence shown here is derived from an EMBL/GenBank/DDBJ whole genome shotgun (WGS) entry which is preliminary data.</text>
</comment>
<feature type="domain" description="Pyridoxamine kinase/Phosphomethylpyrimidine kinase" evidence="6">
    <location>
        <begin position="17"/>
        <end position="271"/>
    </location>
</feature>
<dbReference type="FunFam" id="1.20.910.10:FF:000003">
    <property type="entry name" value="Hydroxymethylpyrimidine/phosphomethylpyrimidine kinase THI20"/>
    <property type="match status" value="1"/>
</dbReference>
<dbReference type="AlphaFoldDB" id="A0A1X2H550"/>
<sequence length="505" mass="55176">MSTPNAVPKVLTIAGSDSGGGAGIQADIKTLTSLNVYATSVLTSITSQNTTGVDGIHDIPPEFVQKQLRAVLSDIGADAIKTGMLSSAAIIATVAETLKEFPEAAKHVVVDPVMVATSGSRLMAEEAVQTFIKQLLPVTCVLTPNVPEAEVFASQSIETLEGMCAAAKTIARLGPQYVLLKGGHLPQERNGRKIVIDILYDKAKDSFLELENPFVETKDTHGTGCTLSAAIAAELAKGYAVAPAVRAATTYIQEAIATSLGTIGKGCGPVNHFHNIRSMPYAGKSFVKALKDALPAGLWDEFLDHPFVRGMADGTLPKENFIYYIKQDYLYLQHYARSAALAAYKSADIDMAAQNARIVLHIHEEIQMHLKYCEEWGVSKQEILDTRESVYNVAYTRYVLDKGATGDQLDLQVAMAPCLLGYGEIGLKLYHDPRTKREGNPYWTWIRNYAEDSFQTAVKTGKELLEELAAHSVSTSPTRFREVCQTFEQATRLEIQFWEMGMTMQ</sequence>
<evidence type="ECO:0000259" key="5">
    <source>
        <dbReference type="Pfam" id="PF03070"/>
    </source>
</evidence>
<dbReference type="FunFam" id="3.40.1190.20:FF:000003">
    <property type="entry name" value="Phosphomethylpyrimidine kinase ThiD"/>
    <property type="match status" value="1"/>
</dbReference>
<dbReference type="OMA" id="FWEMFPY"/>
<protein>
    <submittedName>
        <fullName evidence="7">Phosphomethylpyrimidine kinase-domain-containing protein</fullName>
    </submittedName>
</protein>
<dbReference type="GO" id="GO:0008972">
    <property type="term" value="F:phosphomethylpyrimidine kinase activity"/>
    <property type="evidence" value="ECO:0007669"/>
    <property type="project" value="InterPro"/>
</dbReference>
<dbReference type="Gene3D" id="3.40.1190.20">
    <property type="match status" value="1"/>
</dbReference>
<dbReference type="SUPFAM" id="SSF53613">
    <property type="entry name" value="Ribokinase-like"/>
    <property type="match status" value="1"/>
</dbReference>
<proteinExistence type="predicted"/>
<dbReference type="STRING" id="13706.A0A1X2H550"/>
<name>A0A1X2H550_SYNRA</name>
<keyword evidence="2" id="KW-0547">Nucleotide-binding</keyword>
<dbReference type="InterPro" id="IPR013749">
    <property type="entry name" value="PM/HMP-P_kinase-1"/>
</dbReference>
<dbReference type="Gene3D" id="1.20.910.10">
    <property type="entry name" value="Heme oxygenase-like"/>
    <property type="match status" value="1"/>
</dbReference>
<dbReference type="InterPro" id="IPR029056">
    <property type="entry name" value="Ribokinase-like"/>
</dbReference>
<dbReference type="SUPFAM" id="SSF48613">
    <property type="entry name" value="Heme oxygenase-like"/>
    <property type="match status" value="1"/>
</dbReference>
<dbReference type="PANTHER" id="PTHR20858:SF17">
    <property type="entry name" value="HYDROXYMETHYLPYRIMIDINE_PHOSPHOMETHYLPYRIMIDINE KINASE THI20-RELATED"/>
    <property type="match status" value="1"/>
</dbReference>
<dbReference type="GO" id="GO:0005524">
    <property type="term" value="F:ATP binding"/>
    <property type="evidence" value="ECO:0007669"/>
    <property type="project" value="UniProtKB-KW"/>
</dbReference>
<dbReference type="GO" id="GO:0008902">
    <property type="term" value="F:hydroxymethylpyrimidine kinase activity"/>
    <property type="evidence" value="ECO:0007669"/>
    <property type="project" value="TreeGrafter"/>
</dbReference>
<reference evidence="7 8" key="1">
    <citation type="submission" date="2016-07" db="EMBL/GenBank/DDBJ databases">
        <title>Pervasive Adenine N6-methylation of Active Genes in Fungi.</title>
        <authorList>
            <consortium name="DOE Joint Genome Institute"/>
            <person name="Mondo S.J."/>
            <person name="Dannebaum R.O."/>
            <person name="Kuo R.C."/>
            <person name="Labutti K."/>
            <person name="Haridas S."/>
            <person name="Kuo A."/>
            <person name="Salamov A."/>
            <person name="Ahrendt S.R."/>
            <person name="Lipzen A."/>
            <person name="Sullivan W."/>
            <person name="Andreopoulos W.B."/>
            <person name="Clum A."/>
            <person name="Lindquist E."/>
            <person name="Daum C."/>
            <person name="Ramamoorthy G.K."/>
            <person name="Gryganskyi A."/>
            <person name="Culley D."/>
            <person name="Magnuson J.K."/>
            <person name="James T.Y."/>
            <person name="O'Malley M.A."/>
            <person name="Stajich J.E."/>
            <person name="Spatafora J.W."/>
            <person name="Visel A."/>
            <person name="Grigoriev I.V."/>
        </authorList>
    </citation>
    <scope>NUCLEOTIDE SEQUENCE [LARGE SCALE GENOMIC DNA]</scope>
    <source>
        <strain evidence="7 8">NRRL 2496</strain>
    </source>
</reference>
<dbReference type="GO" id="GO:0009228">
    <property type="term" value="P:thiamine biosynthetic process"/>
    <property type="evidence" value="ECO:0007669"/>
    <property type="project" value="InterPro"/>
</dbReference>
<evidence type="ECO:0000256" key="4">
    <source>
        <dbReference type="ARBA" id="ARBA00022840"/>
    </source>
</evidence>
<organism evidence="7 8">
    <name type="scientific">Syncephalastrum racemosum</name>
    <name type="common">Filamentous fungus</name>
    <dbReference type="NCBI Taxonomy" id="13706"/>
    <lineage>
        <taxon>Eukaryota</taxon>
        <taxon>Fungi</taxon>
        <taxon>Fungi incertae sedis</taxon>
        <taxon>Mucoromycota</taxon>
        <taxon>Mucoromycotina</taxon>
        <taxon>Mucoromycetes</taxon>
        <taxon>Mucorales</taxon>
        <taxon>Syncephalastraceae</taxon>
        <taxon>Syncephalastrum</taxon>
    </lineage>
</organism>
<keyword evidence="1" id="KW-0808">Transferase</keyword>
<evidence type="ECO:0000256" key="2">
    <source>
        <dbReference type="ARBA" id="ARBA00022741"/>
    </source>
</evidence>
<feature type="domain" description="Thiaminase-2/PQQC" evidence="5">
    <location>
        <begin position="298"/>
        <end position="503"/>
    </location>
</feature>
<evidence type="ECO:0000259" key="6">
    <source>
        <dbReference type="Pfam" id="PF08543"/>
    </source>
</evidence>
<dbReference type="InterPro" id="IPR004305">
    <property type="entry name" value="Thiaminase-2/PQQC"/>
</dbReference>
<evidence type="ECO:0000313" key="8">
    <source>
        <dbReference type="Proteomes" id="UP000242180"/>
    </source>
</evidence>
<dbReference type="GO" id="GO:0050334">
    <property type="term" value="F:thiaminase activity"/>
    <property type="evidence" value="ECO:0007669"/>
    <property type="project" value="InterPro"/>
</dbReference>
<dbReference type="CDD" id="cd19367">
    <property type="entry name" value="TenA_C_ScTHI20-like"/>
    <property type="match status" value="1"/>
</dbReference>
<keyword evidence="4" id="KW-0067">ATP-binding</keyword>
<keyword evidence="3 7" id="KW-0418">Kinase</keyword>
<keyword evidence="8" id="KW-1185">Reference proteome</keyword>
<dbReference type="CDD" id="cd01169">
    <property type="entry name" value="HMPP_kinase"/>
    <property type="match status" value="1"/>
</dbReference>
<dbReference type="Pfam" id="PF03070">
    <property type="entry name" value="TENA_THI-4"/>
    <property type="match status" value="1"/>
</dbReference>
<dbReference type="NCBIfam" id="TIGR04306">
    <property type="entry name" value="salvage_TenA"/>
    <property type="match status" value="1"/>
</dbReference>
<dbReference type="InterPro" id="IPR027574">
    <property type="entry name" value="Thiaminase_II"/>
</dbReference>
<dbReference type="PANTHER" id="PTHR20858">
    <property type="entry name" value="PHOSPHOMETHYLPYRIMIDINE KINASE"/>
    <property type="match status" value="1"/>
</dbReference>
<dbReference type="Pfam" id="PF08543">
    <property type="entry name" value="Phos_pyr_kin"/>
    <property type="match status" value="1"/>
</dbReference>
<gene>
    <name evidence="7" type="ORF">BCR43DRAFT_478646</name>
</gene>
<accession>A0A1X2H550</accession>
<dbReference type="NCBIfam" id="TIGR00097">
    <property type="entry name" value="HMP-P_kinase"/>
    <property type="match status" value="1"/>
</dbReference>
<dbReference type="Proteomes" id="UP000242180">
    <property type="component" value="Unassembled WGS sequence"/>
</dbReference>
<evidence type="ECO:0000256" key="3">
    <source>
        <dbReference type="ARBA" id="ARBA00022777"/>
    </source>
</evidence>
<dbReference type="InterPro" id="IPR004399">
    <property type="entry name" value="HMP/HMP-P_kinase_dom"/>
</dbReference>
<dbReference type="GO" id="GO:0005829">
    <property type="term" value="C:cytosol"/>
    <property type="evidence" value="ECO:0007669"/>
    <property type="project" value="TreeGrafter"/>
</dbReference>
<dbReference type="FunCoup" id="A0A1X2H550">
    <property type="interactions" value="276"/>
</dbReference>